<keyword evidence="7" id="KW-1185">Reference proteome</keyword>
<evidence type="ECO:0000256" key="3">
    <source>
        <dbReference type="PIRSR" id="PIRSR605511-2"/>
    </source>
</evidence>
<dbReference type="SUPFAM" id="SSF63829">
    <property type="entry name" value="Calcium-dependent phosphotriesterase"/>
    <property type="match status" value="1"/>
</dbReference>
<feature type="binding site" evidence="3">
    <location>
        <position position="169"/>
    </location>
    <ligand>
        <name>substrate</name>
    </ligand>
</feature>
<keyword evidence="1 6" id="KW-0378">Hydrolase</keyword>
<dbReference type="EC" id="3.1.1.17" evidence="6"/>
<reference evidence="6 7" key="1">
    <citation type="submission" date="2019-02" db="EMBL/GenBank/DDBJ databases">
        <title>Deep-cultivation of Planctomycetes and their phenomic and genomic characterization uncovers novel biology.</title>
        <authorList>
            <person name="Wiegand S."/>
            <person name="Jogler M."/>
            <person name="Boedeker C."/>
            <person name="Pinto D."/>
            <person name="Vollmers J."/>
            <person name="Rivas-Marin E."/>
            <person name="Kohn T."/>
            <person name="Peeters S.H."/>
            <person name="Heuer A."/>
            <person name="Rast P."/>
            <person name="Oberbeckmann S."/>
            <person name="Bunk B."/>
            <person name="Jeske O."/>
            <person name="Meyerdierks A."/>
            <person name="Storesund J.E."/>
            <person name="Kallscheuer N."/>
            <person name="Luecker S."/>
            <person name="Lage O.M."/>
            <person name="Pohl T."/>
            <person name="Merkel B.J."/>
            <person name="Hornburger P."/>
            <person name="Mueller R.-W."/>
            <person name="Bruemmer F."/>
            <person name="Labrenz M."/>
            <person name="Spormann A.M."/>
            <person name="Op den Camp H."/>
            <person name="Overmann J."/>
            <person name="Amann R."/>
            <person name="Jetten M.S.M."/>
            <person name="Mascher T."/>
            <person name="Medema M.H."/>
            <person name="Devos D.P."/>
            <person name="Kaster A.-K."/>
            <person name="Ovreas L."/>
            <person name="Rohde M."/>
            <person name="Galperin M.Y."/>
            <person name="Jogler C."/>
        </authorList>
    </citation>
    <scope>NUCLEOTIDE SEQUENCE [LARGE SCALE GENOMIC DNA]</scope>
    <source>
        <strain evidence="6 7">ElP</strain>
    </source>
</reference>
<accession>A0A518H7F5</accession>
<dbReference type="PANTHER" id="PTHR47572">
    <property type="entry name" value="LIPOPROTEIN-RELATED"/>
    <property type="match status" value="1"/>
</dbReference>
<evidence type="ECO:0000256" key="2">
    <source>
        <dbReference type="PIRSR" id="PIRSR605511-1"/>
    </source>
</evidence>
<dbReference type="PANTHER" id="PTHR47572:SF4">
    <property type="entry name" value="LACTONASE DRP35"/>
    <property type="match status" value="1"/>
</dbReference>
<name>A0A518H7F5_9BACT</name>
<evidence type="ECO:0000256" key="4">
    <source>
        <dbReference type="SAM" id="SignalP"/>
    </source>
</evidence>
<dbReference type="RefSeq" id="WP_145273449.1">
    <property type="nucleotide sequence ID" value="NZ_CP036426.1"/>
</dbReference>
<organism evidence="6 7">
    <name type="scientific">Tautonia plasticadhaerens</name>
    <dbReference type="NCBI Taxonomy" id="2527974"/>
    <lineage>
        <taxon>Bacteria</taxon>
        <taxon>Pseudomonadati</taxon>
        <taxon>Planctomycetota</taxon>
        <taxon>Planctomycetia</taxon>
        <taxon>Isosphaerales</taxon>
        <taxon>Isosphaeraceae</taxon>
        <taxon>Tautonia</taxon>
    </lineage>
</organism>
<feature type="domain" description="SMP-30/Gluconolactonase/LRE-like region" evidence="5">
    <location>
        <begin position="69"/>
        <end position="333"/>
    </location>
</feature>
<dbReference type="Proteomes" id="UP000317835">
    <property type="component" value="Chromosome"/>
</dbReference>
<sequence length="351" mass="37367" precursor="true">MRPTRRIARASAALTIALLCSPVGRQAPAQEASTVPYPALGSIEVKDDRLRDVIPEGEPLRILASGFEWSEGPVWWGEKGALLFSDIPRNTVFLWTEAGGIQTYLKPSGYTGSAAFTGQEPGSNGLLFGPDGRLILCQHGDRRVSRLGEDGSFETLADAYDGKRLNSPNDAVLKSDGSLYFTDPPYGLPGNVDDPEKELDFQGVYRLSPDGELTLLTEEMSRPNGIGFSPDEKTLYVANSDPERAIWMAFPVNEDGTLGEGKAFADVTDRVGKLKGLPDGLAVSRDGTIFATGPGGVLVFSPDGTELGAILTGEATANCTLGGEDGSTLFVTADMYLCRIPTKVTRIGGGE</sequence>
<dbReference type="InterPro" id="IPR011042">
    <property type="entry name" value="6-blade_b-propeller_TolB-like"/>
</dbReference>
<dbReference type="GO" id="GO:0004341">
    <property type="term" value="F:gluconolactonase activity"/>
    <property type="evidence" value="ECO:0007669"/>
    <property type="project" value="UniProtKB-EC"/>
</dbReference>
<keyword evidence="3" id="KW-0862">Zinc</keyword>
<comment type="cofactor">
    <cofactor evidence="3">
        <name>Zn(2+)</name>
        <dbReference type="ChEBI" id="CHEBI:29105"/>
    </cofactor>
    <text evidence="3">Binds 1 divalent metal cation per subunit.</text>
</comment>
<evidence type="ECO:0000259" key="5">
    <source>
        <dbReference type="Pfam" id="PF08450"/>
    </source>
</evidence>
<dbReference type="PRINTS" id="PR01790">
    <property type="entry name" value="SMP30FAMILY"/>
</dbReference>
<dbReference type="Gene3D" id="2.120.10.30">
    <property type="entry name" value="TolB, C-terminal domain"/>
    <property type="match status" value="1"/>
</dbReference>
<dbReference type="InterPro" id="IPR005511">
    <property type="entry name" value="SMP-30"/>
</dbReference>
<dbReference type="KEGG" id="tpla:ElP_46500"/>
<dbReference type="InterPro" id="IPR051262">
    <property type="entry name" value="SMP-30/CGR1_Lactonase"/>
</dbReference>
<evidence type="ECO:0000313" key="6">
    <source>
        <dbReference type="EMBL" id="QDV36721.1"/>
    </source>
</evidence>
<feature type="binding site" evidence="3">
    <location>
        <position position="279"/>
    </location>
    <ligand>
        <name>a divalent metal cation</name>
        <dbReference type="ChEBI" id="CHEBI:60240"/>
    </ligand>
</feature>
<gene>
    <name evidence="6" type="primary">gnl_4</name>
    <name evidence="6" type="ORF">ElP_46500</name>
</gene>
<keyword evidence="3" id="KW-0479">Metal-binding</keyword>
<dbReference type="OrthoDB" id="272794at2"/>
<dbReference type="AlphaFoldDB" id="A0A518H7F5"/>
<feature type="signal peptide" evidence="4">
    <location>
        <begin position="1"/>
        <end position="29"/>
    </location>
</feature>
<evidence type="ECO:0000256" key="1">
    <source>
        <dbReference type="ARBA" id="ARBA00022801"/>
    </source>
</evidence>
<feature type="binding site" evidence="3">
    <location>
        <position position="71"/>
    </location>
    <ligand>
        <name>a divalent metal cation</name>
        <dbReference type="ChEBI" id="CHEBI:60240"/>
    </ligand>
</feature>
<dbReference type="InterPro" id="IPR013658">
    <property type="entry name" value="SGL"/>
</dbReference>
<feature type="active site" description="Proton donor/acceptor" evidence="2">
    <location>
        <position position="279"/>
    </location>
</feature>
<dbReference type="GO" id="GO:0046872">
    <property type="term" value="F:metal ion binding"/>
    <property type="evidence" value="ECO:0007669"/>
    <property type="project" value="UniProtKB-KW"/>
</dbReference>
<proteinExistence type="predicted"/>
<feature type="chain" id="PRO_5022120060" evidence="4">
    <location>
        <begin position="30"/>
        <end position="351"/>
    </location>
</feature>
<keyword evidence="4" id="KW-0732">Signal</keyword>
<feature type="binding site" evidence="3">
    <location>
        <position position="224"/>
    </location>
    <ligand>
        <name>a divalent metal cation</name>
        <dbReference type="ChEBI" id="CHEBI:60240"/>
    </ligand>
</feature>
<dbReference type="EMBL" id="CP036426">
    <property type="protein sequence ID" value="QDV36721.1"/>
    <property type="molecule type" value="Genomic_DNA"/>
</dbReference>
<protein>
    <submittedName>
        <fullName evidence="6">Gluconolactonase</fullName>
        <ecNumber evidence="6">3.1.1.17</ecNumber>
    </submittedName>
</protein>
<dbReference type="Pfam" id="PF08450">
    <property type="entry name" value="SGL"/>
    <property type="match status" value="1"/>
</dbReference>
<evidence type="ECO:0000313" key="7">
    <source>
        <dbReference type="Proteomes" id="UP000317835"/>
    </source>
</evidence>